<evidence type="ECO:0000313" key="1">
    <source>
        <dbReference type="EMBL" id="KAL2827436.1"/>
    </source>
</evidence>
<comment type="caution">
    <text evidence="1">The sequence shown here is derived from an EMBL/GenBank/DDBJ whole genome shotgun (WGS) entry which is preliminary data.</text>
</comment>
<evidence type="ECO:0000313" key="2">
    <source>
        <dbReference type="Proteomes" id="UP001610335"/>
    </source>
</evidence>
<proteinExistence type="predicted"/>
<evidence type="ECO:0008006" key="3">
    <source>
        <dbReference type="Google" id="ProtNLM"/>
    </source>
</evidence>
<gene>
    <name evidence="1" type="ORF">BDW59DRAFT_57572</name>
</gene>
<name>A0ABR4II46_9EURO</name>
<dbReference type="EMBL" id="JBFXLS010000025">
    <property type="protein sequence ID" value="KAL2827436.1"/>
    <property type="molecule type" value="Genomic_DNA"/>
</dbReference>
<keyword evidence="2" id="KW-1185">Reference proteome</keyword>
<organism evidence="1 2">
    <name type="scientific">Aspergillus cavernicola</name>
    <dbReference type="NCBI Taxonomy" id="176166"/>
    <lineage>
        <taxon>Eukaryota</taxon>
        <taxon>Fungi</taxon>
        <taxon>Dikarya</taxon>
        <taxon>Ascomycota</taxon>
        <taxon>Pezizomycotina</taxon>
        <taxon>Eurotiomycetes</taxon>
        <taxon>Eurotiomycetidae</taxon>
        <taxon>Eurotiales</taxon>
        <taxon>Aspergillaceae</taxon>
        <taxon>Aspergillus</taxon>
        <taxon>Aspergillus subgen. Nidulantes</taxon>
    </lineage>
</organism>
<accession>A0ABR4II46</accession>
<sequence length="519" mass="58554">MTETPRRIEDLADELISEILTFLLGAEYLSNTSSPVNPHDLSSGLNGRPAHVYGEGCELDRFRLVCKRFLRISTPRKFPRFVVRFSRRGFQRLEELLHMQLACHVKYFTYMVRPFYQGSGWPQLLDETDSDRFPAAQVHRARLQDQTRILDGNHDRDMLRKAMVAFSSLQQVKLLRVQDEADERLISQIRERSLEGTVGLDWEPACTRAVTNLAISLLASNCTSVRFVGPQISPEATVRLLQTPSATLSALGARLACLDVTFHSKMDLTSHMKLLSQAFHDFLLAAKNLTAIHLGFATAAPLDLPLEQIFHHIQWKRLRTLSIQGWRVTSQELIALISRHSRQLRDIRLTSIFLHEGSRWRDVLSVLHDDMDEVEQIDLREINYVKHFDAVSAPNGSLNGHGNGYGIGNGNGNGNGTGSAGFYPPLPLSIIVNHNTSPNSPSPPSPQPSFHQAVLNTDYLSFALRGHTRRSFSPSTLESLRTLTADDLRDDGITVSYDQRLFWEAWVLSSLSKVARRRN</sequence>
<protein>
    <recommendedName>
        <fullName evidence="3">F-box domain protein</fullName>
    </recommendedName>
</protein>
<reference evidence="1 2" key="1">
    <citation type="submission" date="2024-07" db="EMBL/GenBank/DDBJ databases">
        <title>Section-level genome sequencing and comparative genomics of Aspergillus sections Usti and Cavernicolus.</title>
        <authorList>
            <consortium name="Lawrence Berkeley National Laboratory"/>
            <person name="Nybo J.L."/>
            <person name="Vesth T.C."/>
            <person name="Theobald S."/>
            <person name="Frisvad J.C."/>
            <person name="Larsen T.O."/>
            <person name="Kjaerboelling I."/>
            <person name="Rothschild-Mancinelli K."/>
            <person name="Lyhne E.K."/>
            <person name="Kogle M.E."/>
            <person name="Barry K."/>
            <person name="Clum A."/>
            <person name="Na H."/>
            <person name="Ledsgaard L."/>
            <person name="Lin J."/>
            <person name="Lipzen A."/>
            <person name="Kuo A."/>
            <person name="Riley R."/>
            <person name="Mondo S."/>
            <person name="LaButti K."/>
            <person name="Haridas S."/>
            <person name="Pangalinan J."/>
            <person name="Salamov A.A."/>
            <person name="Simmons B.A."/>
            <person name="Magnuson J.K."/>
            <person name="Chen J."/>
            <person name="Drula E."/>
            <person name="Henrissat B."/>
            <person name="Wiebenga A."/>
            <person name="Lubbers R.J."/>
            <person name="Gomes A.C."/>
            <person name="Makela M.R."/>
            <person name="Stajich J."/>
            <person name="Grigoriev I.V."/>
            <person name="Mortensen U.H."/>
            <person name="De vries R.P."/>
            <person name="Baker S.E."/>
            <person name="Andersen M.R."/>
        </authorList>
    </citation>
    <scope>NUCLEOTIDE SEQUENCE [LARGE SCALE GENOMIC DNA]</scope>
    <source>
        <strain evidence="1 2">CBS 600.67</strain>
    </source>
</reference>
<dbReference type="Proteomes" id="UP001610335">
    <property type="component" value="Unassembled WGS sequence"/>
</dbReference>